<feature type="chain" id="PRO_5045504667" description="VCBS repeat-containing protein" evidence="1">
    <location>
        <begin position="30"/>
        <end position="519"/>
    </location>
</feature>
<dbReference type="SUPFAM" id="SSF69318">
    <property type="entry name" value="Integrin alpha N-terminal domain"/>
    <property type="match status" value="1"/>
</dbReference>
<proteinExistence type="predicted"/>
<keyword evidence="1" id="KW-0732">Signal</keyword>
<dbReference type="InterPro" id="IPR028994">
    <property type="entry name" value="Integrin_alpha_N"/>
</dbReference>
<name>A0ABY6R2I4_9ACTN</name>
<dbReference type="PROSITE" id="PS51257">
    <property type="entry name" value="PROKAR_LIPOPROTEIN"/>
    <property type="match status" value="1"/>
</dbReference>
<organism evidence="2 3">
    <name type="scientific">Streptomyces tanashiensis</name>
    <dbReference type="NCBI Taxonomy" id="67367"/>
    <lineage>
        <taxon>Bacteria</taxon>
        <taxon>Bacillati</taxon>
        <taxon>Actinomycetota</taxon>
        <taxon>Actinomycetes</taxon>
        <taxon>Kitasatosporales</taxon>
        <taxon>Streptomycetaceae</taxon>
        <taxon>Streptomyces</taxon>
    </lineage>
</organism>
<dbReference type="EMBL" id="CP084204">
    <property type="protein sequence ID" value="UZX23976.1"/>
    <property type="molecule type" value="Genomic_DNA"/>
</dbReference>
<evidence type="ECO:0000313" key="3">
    <source>
        <dbReference type="Proteomes" id="UP001164506"/>
    </source>
</evidence>
<protein>
    <recommendedName>
        <fullName evidence="4">VCBS repeat-containing protein</fullName>
    </recommendedName>
</protein>
<dbReference type="Gene3D" id="2.115.10.10">
    <property type="entry name" value="Tachylectin 2"/>
    <property type="match status" value="1"/>
</dbReference>
<dbReference type="RefSeq" id="WP_190103400.1">
    <property type="nucleotide sequence ID" value="NZ_BMUH01000005.1"/>
</dbReference>
<sequence length="519" mass="54574">MRETRRPAVVAALALACAAGLLGGGTARAADFPYTPAEPTLWPGGCATAGELPWVGNNDLSLSVKAAGEGDGALVDTRFQLWKQGEEAAPAVDVLVTTVPGSTARLQVLRQQVPEEGPYWWQARIEGAAGASAWTAPCGFRTDQTPPATPTVTFTDADQYPQGAPSGVVRTVRFSLPAETEAKGFCFNPEREIGVSEDGCDSQWVPVEADGTATATFVSPERTGPATLYAQTVDRAGNISPTAYASYRVAYPFAEPFGDYTSDGRADLLGVGADGRLTLRAGQEGGGFGAPVVADGRDWSDAVVRRASWLTHRDGPRPGNDVRNDIVALRGGKLSVYPGDGEGGFGTPVEITGYDWSRVTDVAFDRRESSLLLAKEGDRLLLFDLNTYGQPRVVGAPSVLAASGWASKSVHFSDGPAESGMPFFWARDARRGTLEYFPVEYGTAEPWVLGTPKTVAASGWTARLRPSVAVVGDLDGDGRSDLVSRDRSGALLLHPAAEDGSLGAPVTLSASGWGGVAFF</sequence>
<reference evidence="2" key="1">
    <citation type="submission" date="2021-09" db="EMBL/GenBank/DDBJ databases">
        <title>Complete genome sequence and metabolic characterization of Streptomyces tanashiensis DSM 731 the producer of antibacterial Kalafungin and diverse secondary metabolites.</title>
        <authorList>
            <person name="Abbasi M.N."/>
            <person name="Anwar M.N."/>
            <person name="Alam K."/>
            <person name="Shoaib M."/>
            <person name="Lin Z."/>
            <person name="Hayat M."/>
            <person name="Ali M.I."/>
            <person name="Malik H.M.T."/>
            <person name="Ahmed I."/>
            <person name="Li A."/>
            <person name="Hailong Wang H."/>
            <person name="Zhang Y."/>
        </authorList>
    </citation>
    <scope>NUCLEOTIDE SEQUENCE</scope>
    <source>
        <strain evidence="2">Kala</strain>
    </source>
</reference>
<accession>A0ABY6R2I4</accession>
<evidence type="ECO:0008006" key="4">
    <source>
        <dbReference type="Google" id="ProtNLM"/>
    </source>
</evidence>
<dbReference type="Proteomes" id="UP001164506">
    <property type="component" value="Chromosome"/>
</dbReference>
<keyword evidence="3" id="KW-1185">Reference proteome</keyword>
<evidence type="ECO:0000256" key="1">
    <source>
        <dbReference type="SAM" id="SignalP"/>
    </source>
</evidence>
<evidence type="ECO:0000313" key="2">
    <source>
        <dbReference type="EMBL" id="UZX23976.1"/>
    </source>
</evidence>
<dbReference type="GeneID" id="95602999"/>
<gene>
    <name evidence="2" type="ORF">LDH80_26160</name>
</gene>
<feature type="signal peptide" evidence="1">
    <location>
        <begin position="1"/>
        <end position="29"/>
    </location>
</feature>